<organism evidence="1 2">
    <name type="scientific">Ligaoa zhengdingensis</name>
    <dbReference type="NCBI Taxonomy" id="2763658"/>
    <lineage>
        <taxon>Bacteria</taxon>
        <taxon>Bacillati</taxon>
        <taxon>Bacillota</taxon>
        <taxon>Clostridia</taxon>
        <taxon>Eubacteriales</taxon>
        <taxon>Oscillospiraceae</taxon>
        <taxon>Ligaoa</taxon>
    </lineage>
</organism>
<dbReference type="RefSeq" id="WP_249282831.1">
    <property type="nucleotide sequence ID" value="NZ_JACRST010000009.1"/>
</dbReference>
<accession>A0A926I4R6</accession>
<reference evidence="1" key="1">
    <citation type="submission" date="2020-08" db="EMBL/GenBank/DDBJ databases">
        <title>Genome public.</title>
        <authorList>
            <person name="Liu C."/>
            <person name="Sun Q."/>
        </authorList>
    </citation>
    <scope>NUCLEOTIDE SEQUENCE</scope>
    <source>
        <strain evidence="1">NSJ-31</strain>
    </source>
</reference>
<proteinExistence type="predicted"/>
<keyword evidence="2" id="KW-1185">Reference proteome</keyword>
<dbReference type="InterPro" id="IPR027417">
    <property type="entry name" value="P-loop_NTPase"/>
</dbReference>
<protein>
    <submittedName>
        <fullName evidence="1">Uncharacterized protein</fullName>
    </submittedName>
</protein>
<evidence type="ECO:0000313" key="1">
    <source>
        <dbReference type="EMBL" id="MBC8546753.1"/>
    </source>
</evidence>
<dbReference type="Proteomes" id="UP000653127">
    <property type="component" value="Unassembled WGS sequence"/>
</dbReference>
<comment type="caution">
    <text evidence="1">The sequence shown here is derived from an EMBL/GenBank/DDBJ whole genome shotgun (WGS) entry which is preliminary data.</text>
</comment>
<dbReference type="EMBL" id="JACRST010000009">
    <property type="protein sequence ID" value="MBC8546753.1"/>
    <property type="molecule type" value="Genomic_DNA"/>
</dbReference>
<dbReference type="AlphaFoldDB" id="A0A926I4R6"/>
<name>A0A926I4R6_9FIRM</name>
<dbReference type="SUPFAM" id="SSF52540">
    <property type="entry name" value="P-loop containing nucleoside triphosphate hydrolases"/>
    <property type="match status" value="1"/>
</dbReference>
<dbReference type="Gene3D" id="3.40.50.300">
    <property type="entry name" value="P-loop containing nucleotide triphosphate hydrolases"/>
    <property type="match status" value="1"/>
</dbReference>
<evidence type="ECO:0000313" key="2">
    <source>
        <dbReference type="Proteomes" id="UP000653127"/>
    </source>
</evidence>
<sequence>MENGKPTVEFFLGANTPQGFVSRFDQLADPEDGWRKFVIKGGPGTGKSSLMKKLAAELSGRCDRMELIHCSSDVDSLDAVIVHNIKASIADGTPPHAGGTETNN</sequence>
<gene>
    <name evidence="1" type="ORF">H8711_07370</name>
</gene>